<keyword evidence="2 3" id="KW-0378">Hydrolase</keyword>
<evidence type="ECO:0000256" key="3">
    <source>
        <dbReference type="RuleBase" id="RU003476"/>
    </source>
</evidence>
<dbReference type="Pfam" id="PF00293">
    <property type="entry name" value="NUDIX"/>
    <property type="match status" value="1"/>
</dbReference>
<dbReference type="InterPro" id="IPR015797">
    <property type="entry name" value="NUDIX_hydrolase-like_dom_sf"/>
</dbReference>
<evidence type="ECO:0000256" key="1">
    <source>
        <dbReference type="ARBA" id="ARBA00005582"/>
    </source>
</evidence>
<dbReference type="PANTHER" id="PTHR43736:SF1">
    <property type="entry name" value="DIHYDRONEOPTERIN TRIPHOSPHATE DIPHOSPHATASE"/>
    <property type="match status" value="1"/>
</dbReference>
<organism evidence="5 6">
    <name type="scientific">Sporosarcina ureae</name>
    <dbReference type="NCBI Taxonomy" id="1571"/>
    <lineage>
        <taxon>Bacteria</taxon>
        <taxon>Bacillati</taxon>
        <taxon>Bacillota</taxon>
        <taxon>Bacilli</taxon>
        <taxon>Bacillales</taxon>
        <taxon>Caryophanaceae</taxon>
        <taxon>Sporosarcina</taxon>
    </lineage>
</organism>
<proteinExistence type="inferred from homology"/>
<feature type="domain" description="Nudix hydrolase" evidence="4">
    <location>
        <begin position="21"/>
        <end position="145"/>
    </location>
</feature>
<dbReference type="RefSeq" id="WP_029055130.1">
    <property type="nucleotide sequence ID" value="NZ_CP015108.1"/>
</dbReference>
<dbReference type="InterPro" id="IPR000086">
    <property type="entry name" value="NUDIX_hydrolase_dom"/>
</dbReference>
<evidence type="ECO:0000259" key="4">
    <source>
        <dbReference type="PROSITE" id="PS51462"/>
    </source>
</evidence>
<reference evidence="5 6" key="1">
    <citation type="submission" date="2016-04" db="EMBL/GenBank/DDBJ databases">
        <title>Comparative Genomics and Epigenetics of Sporosarcina ureae.</title>
        <authorList>
            <person name="Oliver A.S."/>
            <person name="Cooper K.K."/>
        </authorList>
    </citation>
    <scope>NUCLEOTIDE SEQUENCE [LARGE SCALE GENOMIC DNA]</scope>
    <source>
        <strain evidence="5 6">S204</strain>
    </source>
</reference>
<protein>
    <recommendedName>
        <fullName evidence="4">Nudix hydrolase domain-containing protein</fullName>
    </recommendedName>
</protein>
<dbReference type="InterPro" id="IPR014078">
    <property type="entry name" value="Nudix_YtkD"/>
</dbReference>
<dbReference type="CDD" id="cd04665">
    <property type="entry name" value="NUDIX_RppH"/>
    <property type="match status" value="1"/>
</dbReference>
<dbReference type="PROSITE" id="PS00893">
    <property type="entry name" value="NUDIX_BOX"/>
    <property type="match status" value="1"/>
</dbReference>
<dbReference type="EMBL" id="CP015108">
    <property type="protein sequence ID" value="ARF13460.1"/>
    <property type="molecule type" value="Genomic_DNA"/>
</dbReference>
<gene>
    <name evidence="5" type="ORF">SporoS204_04225</name>
</gene>
<dbReference type="InterPro" id="IPR020084">
    <property type="entry name" value="NUDIX_hydrolase_CS"/>
</dbReference>
<keyword evidence="6" id="KW-1185">Reference proteome</keyword>
<comment type="similarity">
    <text evidence="1 3">Belongs to the Nudix hydrolase family.</text>
</comment>
<name>A0ABM6JTN6_SPOUR</name>
<dbReference type="InterPro" id="IPR020476">
    <property type="entry name" value="Nudix_hydrolase"/>
</dbReference>
<sequence>MLKFEDLQGANVELTFGPNSHQIESRHVLVIIKRDEHWLLTKHRIRGIEFPGGKAEPGETIEQAAIRETMEETGVTIENVHSFAEYVVFTEPPFCKAVFTGDITHVENDFTLMETEGAVWMTDAELNACKELSFHMKDRGMGELRKWVEANDGTN</sequence>
<evidence type="ECO:0000313" key="6">
    <source>
        <dbReference type="Proteomes" id="UP000192486"/>
    </source>
</evidence>
<accession>A0ABM6JTN6</accession>
<dbReference type="PRINTS" id="PR00502">
    <property type="entry name" value="NUDIXFAMILY"/>
</dbReference>
<dbReference type="Gene3D" id="3.90.79.10">
    <property type="entry name" value="Nucleoside Triphosphate Pyrophosphohydrolase"/>
    <property type="match status" value="1"/>
</dbReference>
<evidence type="ECO:0000256" key="2">
    <source>
        <dbReference type="ARBA" id="ARBA00022801"/>
    </source>
</evidence>
<dbReference type="PROSITE" id="PS51462">
    <property type="entry name" value="NUDIX"/>
    <property type="match status" value="1"/>
</dbReference>
<dbReference type="Proteomes" id="UP000192486">
    <property type="component" value="Chromosome"/>
</dbReference>
<evidence type="ECO:0000313" key="5">
    <source>
        <dbReference type="EMBL" id="ARF13460.1"/>
    </source>
</evidence>
<dbReference type="SUPFAM" id="SSF55811">
    <property type="entry name" value="Nudix"/>
    <property type="match status" value="1"/>
</dbReference>
<dbReference type="PANTHER" id="PTHR43736">
    <property type="entry name" value="ADP-RIBOSE PYROPHOSPHATASE"/>
    <property type="match status" value="1"/>
</dbReference>